<gene>
    <name evidence="12" type="primary">OR85c</name>
</gene>
<dbReference type="GO" id="GO:0004984">
    <property type="term" value="F:olfactory receptor activity"/>
    <property type="evidence" value="ECO:0007669"/>
    <property type="project" value="InterPro"/>
</dbReference>
<evidence type="ECO:0000256" key="2">
    <source>
        <dbReference type="ARBA" id="ARBA00022475"/>
    </source>
</evidence>
<evidence type="ECO:0000256" key="9">
    <source>
        <dbReference type="ARBA" id="ARBA00023224"/>
    </source>
</evidence>
<keyword evidence="2" id="KW-1003">Cell membrane</keyword>
<comment type="caution">
    <text evidence="11">Lacks conserved residue(s) required for the propagation of feature annotation.</text>
</comment>
<comment type="subunit">
    <text evidence="10">Interacts with Orco. Complexes exist early in the endomembrane system in olfactory sensory neurons (OSNs), coupling these complexes to the conserved ciliary trafficking pathway.</text>
</comment>
<dbReference type="GO" id="GO:0005549">
    <property type="term" value="F:odorant binding"/>
    <property type="evidence" value="ECO:0007669"/>
    <property type="project" value="InterPro"/>
</dbReference>
<feature type="transmembrane region" description="Helical" evidence="11">
    <location>
        <begin position="133"/>
        <end position="153"/>
    </location>
</feature>
<dbReference type="PANTHER" id="PTHR21137:SF44">
    <property type="entry name" value="ODORANT RECEPTOR 13A-RELATED"/>
    <property type="match status" value="1"/>
</dbReference>
<organism evidence="12">
    <name type="scientific">Anastrepha ludens</name>
    <name type="common">Mexican fruit fly</name>
    <dbReference type="NCBI Taxonomy" id="28586"/>
    <lineage>
        <taxon>Eukaryota</taxon>
        <taxon>Metazoa</taxon>
        <taxon>Ecdysozoa</taxon>
        <taxon>Arthropoda</taxon>
        <taxon>Hexapoda</taxon>
        <taxon>Insecta</taxon>
        <taxon>Pterygota</taxon>
        <taxon>Neoptera</taxon>
        <taxon>Endopterygota</taxon>
        <taxon>Diptera</taxon>
        <taxon>Brachycera</taxon>
        <taxon>Muscomorpha</taxon>
        <taxon>Tephritoidea</taxon>
        <taxon>Tephritidae</taxon>
        <taxon>Anastrepha</taxon>
    </lineage>
</organism>
<feature type="transmembrane region" description="Helical" evidence="11">
    <location>
        <begin position="45"/>
        <end position="61"/>
    </location>
</feature>
<keyword evidence="9 11" id="KW-0807">Transducer</keyword>
<evidence type="ECO:0000256" key="8">
    <source>
        <dbReference type="ARBA" id="ARBA00023170"/>
    </source>
</evidence>
<evidence type="ECO:0000256" key="10">
    <source>
        <dbReference type="ARBA" id="ARBA00038679"/>
    </source>
</evidence>
<feature type="transmembrane region" description="Helical" evidence="11">
    <location>
        <begin position="280"/>
        <end position="303"/>
    </location>
</feature>
<dbReference type="Pfam" id="PF02949">
    <property type="entry name" value="7tm_6"/>
    <property type="match status" value="1"/>
</dbReference>
<evidence type="ECO:0000256" key="11">
    <source>
        <dbReference type="RuleBase" id="RU351113"/>
    </source>
</evidence>
<accession>A0A9E8DAL8</accession>
<keyword evidence="3 11" id="KW-0716">Sensory transduction</keyword>
<dbReference type="InterPro" id="IPR004117">
    <property type="entry name" value="7tm6_olfct_rcpt"/>
</dbReference>
<sequence length="409" mass="47890">MALIMRFEEFLHLPNFFYRCVGLVLWGPSGGLWQRLFFHFSVHNLFLTFLAELYFIVVTFKTDLIEATMSLSYASYVAVALVKYYYMLRRKKNMIIFLQRLEVIFPRTKLQQENLRLSHYLQLSKFVTKSYTAMYMVLISIYNLYAIGTRLIYTNWLHVNVIDPTLPYSASYPWNWHDHWSYYVLYVSQGLAGWHATCTQMALDLLLCTSATQLIMHYDYISLSLEKYKSKYAEVYALDVPQRVRVVMELKAFREDMQYISGIVAYHAELLSLSQLLNELFGVPLLVNLFTSSALICFLGFQLSVTRQLDLLIKLALFFFGSILQVYLICHFGQLLIDSSTNVVNAVYFHDWIHADIRYQKMLILIAKRAQRPAILNATSFISVSRGTMTDIMQLSYRIFALIRTMYNE</sequence>
<evidence type="ECO:0000256" key="1">
    <source>
        <dbReference type="ARBA" id="ARBA00004651"/>
    </source>
</evidence>
<proteinExistence type="evidence at transcript level"/>
<feature type="transmembrane region" description="Helical" evidence="11">
    <location>
        <begin position="315"/>
        <end position="337"/>
    </location>
</feature>
<evidence type="ECO:0000256" key="3">
    <source>
        <dbReference type="ARBA" id="ARBA00022606"/>
    </source>
</evidence>
<evidence type="ECO:0000256" key="4">
    <source>
        <dbReference type="ARBA" id="ARBA00022692"/>
    </source>
</evidence>
<keyword evidence="7 11" id="KW-0472">Membrane</keyword>
<dbReference type="AlphaFoldDB" id="A0A9E8DAL8"/>
<evidence type="ECO:0000256" key="5">
    <source>
        <dbReference type="ARBA" id="ARBA00022725"/>
    </source>
</evidence>
<keyword evidence="5 11" id="KW-0552">Olfaction</keyword>
<dbReference type="GO" id="GO:0007165">
    <property type="term" value="P:signal transduction"/>
    <property type="evidence" value="ECO:0007669"/>
    <property type="project" value="UniProtKB-KW"/>
</dbReference>
<keyword evidence="6 11" id="KW-1133">Transmembrane helix</keyword>
<feature type="transmembrane region" description="Helical" evidence="11">
    <location>
        <begin position="16"/>
        <end position="33"/>
    </location>
</feature>
<reference evidence="12" key="1">
    <citation type="journal article" date="2022" name="Int. J. Mol. Sci.">
        <title>Identification of Candidate Chemosensory Gene Families by Head Transcriptomes Analysis in the Mexican Fruit Fly, Anastrepha ludens Loew (Diptera: Tephritidae).</title>
        <authorList>
            <person name="Segura-Leon O.L."/>
            <person name="Torres-Huerta B."/>
            <person name="Estrada-Perez A.R."/>
            <person name="Cibrian-Tovar J."/>
            <person name="Hernandez-Hernandez F.C."/>
            <person name="Cruz-Jaramillo J.L."/>
            <person name="Meza-Hernandez J.S."/>
            <person name="Sanchez-Galicia F."/>
        </authorList>
    </citation>
    <scope>NUCLEOTIDE SEQUENCE</scope>
</reference>
<evidence type="ECO:0000313" key="12">
    <source>
        <dbReference type="EMBL" id="UZH23382.1"/>
    </source>
</evidence>
<dbReference type="PANTHER" id="PTHR21137">
    <property type="entry name" value="ODORANT RECEPTOR"/>
    <property type="match status" value="1"/>
</dbReference>
<comment type="subcellular location">
    <subcellularLocation>
        <location evidence="1 11">Cell membrane</location>
        <topology evidence="1 11">Multi-pass membrane protein</topology>
    </subcellularLocation>
</comment>
<dbReference type="GO" id="GO:0005886">
    <property type="term" value="C:plasma membrane"/>
    <property type="evidence" value="ECO:0007669"/>
    <property type="project" value="UniProtKB-SubCell"/>
</dbReference>
<protein>
    <recommendedName>
        <fullName evidence="11">Odorant receptor</fullName>
    </recommendedName>
</protein>
<evidence type="ECO:0000256" key="7">
    <source>
        <dbReference type="ARBA" id="ARBA00023136"/>
    </source>
</evidence>
<dbReference type="EMBL" id="ON420011">
    <property type="protein sequence ID" value="UZH23382.1"/>
    <property type="molecule type" value="mRNA"/>
</dbReference>
<keyword evidence="4 11" id="KW-0812">Transmembrane</keyword>
<keyword evidence="8 11" id="KW-0675">Receptor</keyword>
<evidence type="ECO:0000256" key="6">
    <source>
        <dbReference type="ARBA" id="ARBA00022989"/>
    </source>
</evidence>
<feature type="transmembrane region" description="Helical" evidence="11">
    <location>
        <begin position="67"/>
        <end position="86"/>
    </location>
</feature>
<comment type="similarity">
    <text evidence="11">Belongs to the insect chemoreceptor superfamily. Heteromeric odorant receptor channel (TC 1.A.69) family.</text>
</comment>
<reference evidence="12" key="2">
    <citation type="submission" date="2022-05" db="EMBL/GenBank/DDBJ databases">
        <authorList>
            <person name="Segura Leon O.L."/>
            <person name="Torres Huerta B."/>
            <person name="Meza Hernandez S.J."/>
        </authorList>
    </citation>
    <scope>NUCLEOTIDE SEQUENCE</scope>
</reference>
<name>A0A9E8DAL8_9MUSC</name>